<dbReference type="Gene3D" id="2.60.40.420">
    <property type="entry name" value="Cupredoxins - blue copper proteins"/>
    <property type="match status" value="1"/>
</dbReference>
<evidence type="ECO:0000256" key="1">
    <source>
        <dbReference type="ARBA" id="ARBA00022723"/>
    </source>
</evidence>
<feature type="chain" id="PRO_5035716303" description="Phytocyanin domain-containing protein" evidence="3">
    <location>
        <begin position="26"/>
        <end position="125"/>
    </location>
</feature>
<dbReference type="InterPro" id="IPR008972">
    <property type="entry name" value="Cupredoxin"/>
</dbReference>
<gene>
    <name evidence="5" type="ORF">PVAP13_9NG074680</name>
</gene>
<dbReference type="FunFam" id="2.60.40.420:FF:000003">
    <property type="entry name" value="Blue copper"/>
    <property type="match status" value="1"/>
</dbReference>
<keyword evidence="2" id="KW-0325">Glycoprotein</keyword>
<dbReference type="PANTHER" id="PTHR33021:SF346">
    <property type="entry name" value="OS03G0791300 PROTEIN"/>
    <property type="match status" value="1"/>
</dbReference>
<feature type="domain" description="Phytocyanin" evidence="4">
    <location>
        <begin position="27"/>
        <end position="125"/>
    </location>
</feature>
<dbReference type="Pfam" id="PF02298">
    <property type="entry name" value="Cu_bind_like"/>
    <property type="match status" value="1"/>
</dbReference>
<protein>
    <recommendedName>
        <fullName evidence="4">Phytocyanin domain-containing protein</fullName>
    </recommendedName>
</protein>
<name>A0A8T0MEF9_PANVG</name>
<dbReference type="PANTHER" id="PTHR33021">
    <property type="entry name" value="BLUE COPPER PROTEIN"/>
    <property type="match status" value="1"/>
</dbReference>
<evidence type="ECO:0000256" key="3">
    <source>
        <dbReference type="SAM" id="SignalP"/>
    </source>
</evidence>
<dbReference type="InterPro" id="IPR003245">
    <property type="entry name" value="Phytocyanin_dom"/>
</dbReference>
<accession>A0A8T0MEF9</accession>
<evidence type="ECO:0000256" key="2">
    <source>
        <dbReference type="ARBA" id="ARBA00023180"/>
    </source>
</evidence>
<dbReference type="SUPFAM" id="SSF49503">
    <property type="entry name" value="Cupredoxins"/>
    <property type="match status" value="1"/>
</dbReference>
<keyword evidence="3" id="KW-0732">Signal</keyword>
<sequence length="125" mass="13088">MASLATLLIITAVALTALLPATASAAASYRVGDDSGWEIGVDYDAWAAGKKFKVGDTLEFLYSEAYHNVVVVDAQSYASCAVPSNAPTRASGDDRVALRRAGRWFFICGVGGHCDAGMKLAVDVV</sequence>
<feature type="signal peptide" evidence="3">
    <location>
        <begin position="1"/>
        <end position="25"/>
    </location>
</feature>
<dbReference type="GO" id="GO:0005886">
    <property type="term" value="C:plasma membrane"/>
    <property type="evidence" value="ECO:0007669"/>
    <property type="project" value="TreeGrafter"/>
</dbReference>
<organism evidence="5 6">
    <name type="scientific">Panicum virgatum</name>
    <name type="common">Blackwell switchgrass</name>
    <dbReference type="NCBI Taxonomy" id="38727"/>
    <lineage>
        <taxon>Eukaryota</taxon>
        <taxon>Viridiplantae</taxon>
        <taxon>Streptophyta</taxon>
        <taxon>Embryophyta</taxon>
        <taxon>Tracheophyta</taxon>
        <taxon>Spermatophyta</taxon>
        <taxon>Magnoliopsida</taxon>
        <taxon>Liliopsida</taxon>
        <taxon>Poales</taxon>
        <taxon>Poaceae</taxon>
        <taxon>PACMAD clade</taxon>
        <taxon>Panicoideae</taxon>
        <taxon>Panicodae</taxon>
        <taxon>Paniceae</taxon>
        <taxon>Panicinae</taxon>
        <taxon>Panicum</taxon>
        <taxon>Panicum sect. Hiantes</taxon>
    </lineage>
</organism>
<dbReference type="CDD" id="cd04216">
    <property type="entry name" value="Phytocyanin"/>
    <property type="match status" value="1"/>
</dbReference>
<dbReference type="GO" id="GO:0046872">
    <property type="term" value="F:metal ion binding"/>
    <property type="evidence" value="ECO:0007669"/>
    <property type="project" value="UniProtKB-KW"/>
</dbReference>
<proteinExistence type="predicted"/>
<keyword evidence="1" id="KW-0479">Metal-binding</keyword>
<evidence type="ECO:0000313" key="6">
    <source>
        <dbReference type="Proteomes" id="UP000823388"/>
    </source>
</evidence>
<dbReference type="GO" id="GO:0009055">
    <property type="term" value="F:electron transfer activity"/>
    <property type="evidence" value="ECO:0007669"/>
    <property type="project" value="InterPro"/>
</dbReference>
<keyword evidence="6" id="KW-1185">Reference proteome</keyword>
<dbReference type="Proteomes" id="UP000823388">
    <property type="component" value="Chromosome 9N"/>
</dbReference>
<dbReference type="AlphaFoldDB" id="A0A8T0MEF9"/>
<dbReference type="OrthoDB" id="687943at2759"/>
<dbReference type="PROSITE" id="PS51485">
    <property type="entry name" value="PHYTOCYANIN"/>
    <property type="match status" value="1"/>
</dbReference>
<dbReference type="InterPro" id="IPR039391">
    <property type="entry name" value="Phytocyanin-like"/>
</dbReference>
<comment type="caution">
    <text evidence="5">The sequence shown here is derived from an EMBL/GenBank/DDBJ whole genome shotgun (WGS) entry which is preliminary data.</text>
</comment>
<evidence type="ECO:0000313" key="5">
    <source>
        <dbReference type="EMBL" id="KAG2534663.1"/>
    </source>
</evidence>
<evidence type="ECO:0000259" key="4">
    <source>
        <dbReference type="PROSITE" id="PS51485"/>
    </source>
</evidence>
<dbReference type="EMBL" id="CM029054">
    <property type="protein sequence ID" value="KAG2534663.1"/>
    <property type="molecule type" value="Genomic_DNA"/>
</dbReference>
<reference evidence="5 6" key="1">
    <citation type="submission" date="2020-05" db="EMBL/GenBank/DDBJ databases">
        <title>WGS assembly of Panicum virgatum.</title>
        <authorList>
            <person name="Lovell J.T."/>
            <person name="Jenkins J."/>
            <person name="Shu S."/>
            <person name="Juenger T.E."/>
            <person name="Schmutz J."/>
        </authorList>
    </citation>
    <scope>NUCLEOTIDE SEQUENCE [LARGE SCALE GENOMIC DNA]</scope>
    <source>
        <strain evidence="6">cv. AP13</strain>
    </source>
</reference>